<keyword evidence="1" id="KW-0326">Glycosidase</keyword>
<evidence type="ECO:0000313" key="2">
    <source>
        <dbReference type="Proteomes" id="UP000254116"/>
    </source>
</evidence>
<name>A0A380EKB6_STAAU</name>
<organism evidence="1 2">
    <name type="scientific">Staphylococcus aureus</name>
    <dbReference type="NCBI Taxonomy" id="1280"/>
    <lineage>
        <taxon>Bacteria</taxon>
        <taxon>Bacillati</taxon>
        <taxon>Bacillota</taxon>
        <taxon>Bacilli</taxon>
        <taxon>Bacillales</taxon>
        <taxon>Staphylococcaceae</taxon>
        <taxon>Staphylococcus</taxon>
    </lineage>
</organism>
<accession>A0A380EKB6</accession>
<dbReference type="EC" id="3.2.1.10" evidence="1"/>
<gene>
    <name evidence="1" type="primary">malL_2</name>
    <name evidence="1" type="ORF">NCTC10702_02392</name>
</gene>
<dbReference type="GO" id="GO:0004574">
    <property type="term" value="F:oligo-1,6-glucosidase activity"/>
    <property type="evidence" value="ECO:0007669"/>
    <property type="project" value="UniProtKB-EC"/>
</dbReference>
<dbReference type="Gene3D" id="3.20.20.80">
    <property type="entry name" value="Glycosidases"/>
    <property type="match status" value="1"/>
</dbReference>
<reference evidence="1 2" key="1">
    <citation type="submission" date="2018-06" db="EMBL/GenBank/DDBJ databases">
        <authorList>
            <consortium name="Pathogen Informatics"/>
            <person name="Doyle S."/>
        </authorList>
    </citation>
    <scope>NUCLEOTIDE SEQUENCE [LARGE SCALE GENOMIC DNA]</scope>
    <source>
        <strain evidence="1 2">NCTC10702</strain>
    </source>
</reference>
<protein>
    <submittedName>
        <fullName evidence="1">Alpha-glucosidase</fullName>
        <ecNumber evidence="1">3.2.1.10</ecNumber>
    </submittedName>
</protein>
<dbReference type="EMBL" id="UHBY01000003">
    <property type="protein sequence ID" value="SUL35676.1"/>
    <property type="molecule type" value="Genomic_DNA"/>
</dbReference>
<dbReference type="Proteomes" id="UP000254116">
    <property type="component" value="Unassembled WGS sequence"/>
</dbReference>
<sequence length="49" mass="5528">MNQPGIQTWLQEMKDRSLSKYDIMTVGEANGVSPDDADDWVGEEMVNLI</sequence>
<proteinExistence type="predicted"/>
<dbReference type="AlphaFoldDB" id="A0A380EKB6"/>
<keyword evidence="1" id="KW-0378">Hydrolase</keyword>
<evidence type="ECO:0000313" key="1">
    <source>
        <dbReference type="EMBL" id="SUL35676.1"/>
    </source>
</evidence>